<dbReference type="CDD" id="cd14798">
    <property type="entry name" value="RX-CC_like"/>
    <property type="match status" value="1"/>
</dbReference>
<sequence length="144" mass="16555">MVEMAVSLAVDELLLLLREEANLLRGIHKELEDIKYELESIQAFLKDANKISAIAEGDNTSEGVKTWVKQVRQANFRIKDIIDDYIIQVGQKCPHYGCVALFHKLKSMSPHHRIMSEIQDIKSYIRGVKEISEKYGIQNSLEQR</sequence>
<keyword evidence="2" id="KW-0547">Nucleotide-binding</keyword>
<dbReference type="Gene3D" id="1.20.5.4130">
    <property type="match status" value="1"/>
</dbReference>
<evidence type="ECO:0000313" key="5">
    <source>
        <dbReference type="EMBL" id="CAI8596671.1"/>
    </source>
</evidence>
<evidence type="ECO:0000313" key="6">
    <source>
        <dbReference type="Proteomes" id="UP001157006"/>
    </source>
</evidence>
<name>A0AAV0ZFH8_VICFA</name>
<proteinExistence type="predicted"/>
<keyword evidence="3" id="KW-0611">Plant defense</keyword>
<dbReference type="PANTHER" id="PTHR19338">
    <property type="entry name" value="TRANSLOCASE OF INNER MITOCHONDRIAL MEMBRANE 13 HOMOLOG"/>
    <property type="match status" value="1"/>
</dbReference>
<keyword evidence="1" id="KW-0677">Repeat</keyword>
<keyword evidence="6" id="KW-1185">Reference proteome</keyword>
<dbReference type="AlphaFoldDB" id="A0AAV0ZFH8"/>
<dbReference type="Proteomes" id="UP001157006">
    <property type="component" value="Chromosome 2"/>
</dbReference>
<dbReference type="GO" id="GO:0000166">
    <property type="term" value="F:nucleotide binding"/>
    <property type="evidence" value="ECO:0007669"/>
    <property type="project" value="UniProtKB-KW"/>
</dbReference>
<reference evidence="5 6" key="1">
    <citation type="submission" date="2023-01" db="EMBL/GenBank/DDBJ databases">
        <authorList>
            <person name="Kreplak J."/>
        </authorList>
    </citation>
    <scope>NUCLEOTIDE SEQUENCE [LARGE SCALE GENOMIC DNA]</scope>
</reference>
<dbReference type="EMBL" id="OX451737">
    <property type="protein sequence ID" value="CAI8596671.1"/>
    <property type="molecule type" value="Genomic_DNA"/>
</dbReference>
<organism evidence="5 6">
    <name type="scientific">Vicia faba</name>
    <name type="common">Broad bean</name>
    <name type="synonym">Faba vulgaris</name>
    <dbReference type="NCBI Taxonomy" id="3906"/>
    <lineage>
        <taxon>Eukaryota</taxon>
        <taxon>Viridiplantae</taxon>
        <taxon>Streptophyta</taxon>
        <taxon>Embryophyta</taxon>
        <taxon>Tracheophyta</taxon>
        <taxon>Spermatophyta</taxon>
        <taxon>Magnoliopsida</taxon>
        <taxon>eudicotyledons</taxon>
        <taxon>Gunneridae</taxon>
        <taxon>Pentapetalae</taxon>
        <taxon>rosids</taxon>
        <taxon>fabids</taxon>
        <taxon>Fabales</taxon>
        <taxon>Fabaceae</taxon>
        <taxon>Papilionoideae</taxon>
        <taxon>50 kb inversion clade</taxon>
        <taxon>NPAAA clade</taxon>
        <taxon>Hologalegina</taxon>
        <taxon>IRL clade</taxon>
        <taxon>Fabeae</taxon>
        <taxon>Vicia</taxon>
    </lineage>
</organism>
<gene>
    <name evidence="5" type="ORF">VFH_II045800</name>
</gene>
<evidence type="ECO:0000256" key="1">
    <source>
        <dbReference type="ARBA" id="ARBA00022737"/>
    </source>
</evidence>
<accession>A0AAV0ZFH8</accession>
<dbReference type="Pfam" id="PF18052">
    <property type="entry name" value="Rx_N"/>
    <property type="match status" value="1"/>
</dbReference>
<evidence type="ECO:0000256" key="3">
    <source>
        <dbReference type="ARBA" id="ARBA00022821"/>
    </source>
</evidence>
<dbReference type="GO" id="GO:0006952">
    <property type="term" value="P:defense response"/>
    <property type="evidence" value="ECO:0007669"/>
    <property type="project" value="UniProtKB-KW"/>
</dbReference>
<evidence type="ECO:0000256" key="2">
    <source>
        <dbReference type="ARBA" id="ARBA00022741"/>
    </source>
</evidence>
<dbReference type="InterPro" id="IPR041118">
    <property type="entry name" value="Rx_N"/>
</dbReference>
<dbReference type="PANTHER" id="PTHR19338:SF32">
    <property type="entry name" value="OS06G0287500 PROTEIN"/>
    <property type="match status" value="1"/>
</dbReference>
<dbReference type="InterPro" id="IPR038005">
    <property type="entry name" value="RX-like_CC"/>
</dbReference>
<evidence type="ECO:0000259" key="4">
    <source>
        <dbReference type="Pfam" id="PF18052"/>
    </source>
</evidence>
<protein>
    <recommendedName>
        <fullName evidence="4">Disease resistance N-terminal domain-containing protein</fullName>
    </recommendedName>
</protein>
<feature type="domain" description="Disease resistance N-terminal" evidence="4">
    <location>
        <begin position="5"/>
        <end position="93"/>
    </location>
</feature>